<dbReference type="OrthoDB" id="1273481at2"/>
<protein>
    <recommendedName>
        <fullName evidence="3">C-type lysozyme inhibitor domain-containing protein</fullName>
    </recommendedName>
</protein>
<sequence length="75" mass="8730">MVFNNTKGTVKAYLDGGEQIDLVEEKTAAGIWYKINQHEFRGKGNDITLRKDGEIIFERLMISLIYKQKMILTMY</sequence>
<accession>G2EGB2</accession>
<dbReference type="Gene3D" id="2.40.128.200">
    <property type="match status" value="1"/>
</dbReference>
<dbReference type="STRING" id="1046627.BZARG_2220"/>
<dbReference type="EMBL" id="AFXZ01000051">
    <property type="protein sequence ID" value="EGV42519.1"/>
    <property type="molecule type" value="Genomic_DNA"/>
</dbReference>
<proteinExistence type="predicted"/>
<dbReference type="RefSeq" id="WP_008639004.1">
    <property type="nucleotide sequence ID" value="NZ_AFXZ01000051.1"/>
</dbReference>
<evidence type="ECO:0000313" key="1">
    <source>
        <dbReference type="EMBL" id="EGV42519.1"/>
    </source>
</evidence>
<dbReference type="Proteomes" id="UP000003730">
    <property type="component" value="Unassembled WGS sequence"/>
</dbReference>
<evidence type="ECO:0008006" key="3">
    <source>
        <dbReference type="Google" id="ProtNLM"/>
    </source>
</evidence>
<keyword evidence="2" id="KW-1185">Reference proteome</keyword>
<dbReference type="InterPro" id="IPR036328">
    <property type="entry name" value="MliC_sf"/>
</dbReference>
<name>G2EGB2_9FLAO</name>
<dbReference type="AlphaFoldDB" id="G2EGB2"/>
<reference evidence="1 2" key="1">
    <citation type="journal article" date="2008" name="Int. J. Syst. Evol. Microbiol.">
        <title>Bizionia argentinensis sp. nov., isolated from surface marine water in Antarctica.</title>
        <authorList>
            <person name="Bercovich A."/>
            <person name="Vazquez S.C."/>
            <person name="Yankilevich P."/>
            <person name="Coria S.H."/>
            <person name="Foti M."/>
            <person name="Hernandez E."/>
            <person name="Vidal A."/>
            <person name="Ruberto L."/>
            <person name="Melo C."/>
            <person name="Marenssi S."/>
            <person name="Criscuolo M."/>
            <person name="Memoli M."/>
            <person name="Arguelles M."/>
            <person name="Mac Cormack W.P."/>
        </authorList>
    </citation>
    <scope>NUCLEOTIDE SEQUENCE [LARGE SCALE GENOMIC DNA]</scope>
    <source>
        <strain evidence="1 2">JUB59</strain>
    </source>
</reference>
<organism evidence="1 2">
    <name type="scientific">Bizionia argentinensis JUB59</name>
    <dbReference type="NCBI Taxonomy" id="1046627"/>
    <lineage>
        <taxon>Bacteria</taxon>
        <taxon>Pseudomonadati</taxon>
        <taxon>Bacteroidota</taxon>
        <taxon>Flavobacteriia</taxon>
        <taxon>Flavobacteriales</taxon>
        <taxon>Flavobacteriaceae</taxon>
        <taxon>Bizionia</taxon>
    </lineage>
</organism>
<comment type="caution">
    <text evidence="1">The sequence shown here is derived from an EMBL/GenBank/DDBJ whole genome shotgun (WGS) entry which is preliminary data.</text>
</comment>
<gene>
    <name evidence="1" type="ORF">BZARG_2220</name>
</gene>
<evidence type="ECO:0000313" key="2">
    <source>
        <dbReference type="Proteomes" id="UP000003730"/>
    </source>
</evidence>